<reference evidence="1 2" key="1">
    <citation type="submission" date="2018-10" db="EMBL/GenBank/DDBJ databases">
        <title>GWAS and RNA-Seq identify cryptic mechanisms of antimicrobial resistance in Acinetobacter baumannii.</title>
        <authorList>
            <person name="Sahl J.W."/>
        </authorList>
    </citation>
    <scope>NUCLEOTIDE SEQUENCE [LARGE SCALE GENOMIC DNA]</scope>
    <source>
        <strain evidence="1 2">TG28175</strain>
    </source>
</reference>
<name>A0A429M3G0_ACIBA</name>
<dbReference type="EMBL" id="RFDI01002720">
    <property type="protein sequence ID" value="RSR11207.1"/>
    <property type="molecule type" value="Genomic_DNA"/>
</dbReference>
<comment type="caution">
    <text evidence="1">The sequence shown here is derived from an EMBL/GenBank/DDBJ whole genome shotgun (WGS) entry which is preliminary data.</text>
</comment>
<sequence>MLIFRFSLWRIFFVMSVTGEFIKSEKL</sequence>
<keyword evidence="1" id="KW-0808">Transferase</keyword>
<evidence type="ECO:0000313" key="1">
    <source>
        <dbReference type="EMBL" id="RSR11207.1"/>
    </source>
</evidence>
<proteinExistence type="predicted"/>
<keyword evidence="1" id="KW-0548">Nucleotidyltransferase</keyword>
<dbReference type="Proteomes" id="UP000280073">
    <property type="component" value="Unassembled WGS sequence"/>
</dbReference>
<accession>A0A429M3G0</accession>
<organism evidence="1 2">
    <name type="scientific">Acinetobacter baumannii</name>
    <dbReference type="NCBI Taxonomy" id="470"/>
    <lineage>
        <taxon>Bacteria</taxon>
        <taxon>Pseudomonadati</taxon>
        <taxon>Pseudomonadota</taxon>
        <taxon>Gammaproteobacteria</taxon>
        <taxon>Moraxellales</taxon>
        <taxon>Moraxellaceae</taxon>
        <taxon>Acinetobacter</taxon>
        <taxon>Acinetobacter calcoaceticus/baumannii complex</taxon>
    </lineage>
</organism>
<protein>
    <submittedName>
        <fullName evidence="1">Nicotinamide-nucleotide adenylyltransferase</fullName>
    </submittedName>
</protein>
<dbReference type="AlphaFoldDB" id="A0A429M3G0"/>
<evidence type="ECO:0000313" key="2">
    <source>
        <dbReference type="Proteomes" id="UP000280073"/>
    </source>
</evidence>
<feature type="non-terminal residue" evidence="1">
    <location>
        <position position="27"/>
    </location>
</feature>
<gene>
    <name evidence="1" type="ORF">EA686_29715</name>
</gene>
<dbReference type="GO" id="GO:0016779">
    <property type="term" value="F:nucleotidyltransferase activity"/>
    <property type="evidence" value="ECO:0007669"/>
    <property type="project" value="UniProtKB-KW"/>
</dbReference>